<reference evidence="15" key="1">
    <citation type="submission" date="2025-08" db="UniProtKB">
        <authorList>
            <consortium name="RefSeq"/>
        </authorList>
    </citation>
    <scope>IDENTIFICATION</scope>
    <source>
        <tissue evidence="15">Gonads</tissue>
    </source>
</reference>
<keyword evidence="14" id="KW-1185">Reference proteome</keyword>
<evidence type="ECO:0000313" key="15">
    <source>
        <dbReference type="RefSeq" id="XP_030764107.1"/>
    </source>
</evidence>
<keyword evidence="9" id="KW-0408">Iron</keyword>
<dbReference type="InterPro" id="IPR045150">
    <property type="entry name" value="CYB561D1/2"/>
</dbReference>
<keyword evidence="8 12" id="KW-1133">Transmembrane helix</keyword>
<evidence type="ECO:0000256" key="10">
    <source>
        <dbReference type="ARBA" id="ARBA00023136"/>
    </source>
</evidence>
<feature type="transmembrane region" description="Helical" evidence="12">
    <location>
        <begin position="170"/>
        <end position="192"/>
    </location>
</feature>
<dbReference type="SMART" id="SM00665">
    <property type="entry name" value="B561"/>
    <property type="match status" value="1"/>
</dbReference>
<keyword evidence="4" id="KW-0349">Heme</keyword>
<comment type="cofactor">
    <cofactor evidence="1">
        <name>heme b</name>
        <dbReference type="ChEBI" id="CHEBI:60344"/>
    </cofactor>
</comment>
<organism evidence="14 15">
    <name type="scientific">Sitophilus oryzae</name>
    <name type="common">Rice weevil</name>
    <name type="synonym">Curculio oryzae</name>
    <dbReference type="NCBI Taxonomy" id="7048"/>
    <lineage>
        <taxon>Eukaryota</taxon>
        <taxon>Metazoa</taxon>
        <taxon>Ecdysozoa</taxon>
        <taxon>Arthropoda</taxon>
        <taxon>Hexapoda</taxon>
        <taxon>Insecta</taxon>
        <taxon>Pterygota</taxon>
        <taxon>Neoptera</taxon>
        <taxon>Endopterygota</taxon>
        <taxon>Coleoptera</taxon>
        <taxon>Polyphaga</taxon>
        <taxon>Cucujiformia</taxon>
        <taxon>Curculionidae</taxon>
        <taxon>Dryophthorinae</taxon>
        <taxon>Sitophilus</taxon>
    </lineage>
</organism>
<dbReference type="InParanoid" id="A0A6J2YL26"/>
<feature type="transmembrane region" description="Helical" evidence="12">
    <location>
        <begin position="212"/>
        <end position="230"/>
    </location>
</feature>
<evidence type="ECO:0000256" key="1">
    <source>
        <dbReference type="ARBA" id="ARBA00001970"/>
    </source>
</evidence>
<keyword evidence="3" id="KW-0813">Transport</keyword>
<dbReference type="KEGG" id="soy:115888496"/>
<dbReference type="PROSITE" id="PS50939">
    <property type="entry name" value="CYTOCHROME_B561"/>
    <property type="match status" value="1"/>
</dbReference>
<evidence type="ECO:0000256" key="7">
    <source>
        <dbReference type="ARBA" id="ARBA00022982"/>
    </source>
</evidence>
<accession>A0A6J2YL26</accession>
<name>A0A6J2YL26_SITOR</name>
<dbReference type="PANTHER" id="PTHR15422:SF43">
    <property type="entry name" value="ASCORBATE FERRIREDUCTASE (TRANSMEMBRANE)"/>
    <property type="match status" value="1"/>
</dbReference>
<feature type="transmembrane region" description="Helical" evidence="12">
    <location>
        <begin position="137"/>
        <end position="158"/>
    </location>
</feature>
<evidence type="ECO:0000313" key="14">
    <source>
        <dbReference type="Proteomes" id="UP000504635"/>
    </source>
</evidence>
<proteinExistence type="predicted"/>
<evidence type="ECO:0000256" key="8">
    <source>
        <dbReference type="ARBA" id="ARBA00022989"/>
    </source>
</evidence>
<dbReference type="OrthoDB" id="432881at2759"/>
<sequence>MENGTSVSTTTLVGRKTAKEEISLLRRLLWLANYIYHQALTLLSVLLIWIYIENYDRTTLRFWHVLLSTAAYLPLMAIAIIAFAEDNILTLYLPRKKIYWVHGVLLFISCAFITAGISVETHAKRQRGASHFQSDHAILGLVSWVLIVVSIFIGLLAANTQLFSKYVKPVIAKFIHNFLGIAAFFIGIASLFDKIDVVRWYASEPVYQASYYSIWIISVWSILAALKSLYGQIRNIIF</sequence>
<dbReference type="EC" id="7.2.1.3" evidence="11"/>
<evidence type="ECO:0000256" key="2">
    <source>
        <dbReference type="ARBA" id="ARBA00004141"/>
    </source>
</evidence>
<dbReference type="GO" id="GO:0016020">
    <property type="term" value="C:membrane"/>
    <property type="evidence" value="ECO:0007669"/>
    <property type="project" value="UniProtKB-SubCell"/>
</dbReference>
<feature type="transmembrane region" description="Helical" evidence="12">
    <location>
        <begin position="28"/>
        <end position="52"/>
    </location>
</feature>
<dbReference type="RefSeq" id="XP_030764107.1">
    <property type="nucleotide sequence ID" value="XM_030908247.1"/>
</dbReference>
<dbReference type="Pfam" id="PF03188">
    <property type="entry name" value="Cytochrom_B561"/>
    <property type="match status" value="1"/>
</dbReference>
<dbReference type="GO" id="GO:0046872">
    <property type="term" value="F:metal ion binding"/>
    <property type="evidence" value="ECO:0007669"/>
    <property type="project" value="UniProtKB-KW"/>
</dbReference>
<feature type="transmembrane region" description="Helical" evidence="12">
    <location>
        <begin position="64"/>
        <end position="86"/>
    </location>
</feature>
<feature type="transmembrane region" description="Helical" evidence="12">
    <location>
        <begin position="98"/>
        <end position="117"/>
    </location>
</feature>
<dbReference type="Proteomes" id="UP000504635">
    <property type="component" value="Unplaced"/>
</dbReference>
<evidence type="ECO:0000256" key="4">
    <source>
        <dbReference type="ARBA" id="ARBA00022617"/>
    </source>
</evidence>
<evidence type="ECO:0000259" key="13">
    <source>
        <dbReference type="PROSITE" id="PS50939"/>
    </source>
</evidence>
<keyword evidence="5 12" id="KW-0812">Transmembrane</keyword>
<dbReference type="GO" id="GO:0140575">
    <property type="term" value="F:transmembrane monodehydroascorbate reductase activity"/>
    <property type="evidence" value="ECO:0007669"/>
    <property type="project" value="InterPro"/>
</dbReference>
<keyword evidence="10 12" id="KW-0472">Membrane</keyword>
<evidence type="ECO:0000256" key="6">
    <source>
        <dbReference type="ARBA" id="ARBA00022723"/>
    </source>
</evidence>
<dbReference type="GeneID" id="115888496"/>
<keyword evidence="6" id="KW-0479">Metal-binding</keyword>
<gene>
    <name evidence="15" type="primary">LOC115888496</name>
</gene>
<evidence type="ECO:0000256" key="12">
    <source>
        <dbReference type="SAM" id="Phobius"/>
    </source>
</evidence>
<comment type="subcellular location">
    <subcellularLocation>
        <location evidence="2">Membrane</location>
        <topology evidence="2">Multi-pass membrane protein</topology>
    </subcellularLocation>
</comment>
<evidence type="ECO:0000256" key="3">
    <source>
        <dbReference type="ARBA" id="ARBA00022448"/>
    </source>
</evidence>
<keyword evidence="7" id="KW-0249">Electron transport</keyword>
<evidence type="ECO:0000256" key="9">
    <source>
        <dbReference type="ARBA" id="ARBA00023004"/>
    </source>
</evidence>
<dbReference type="GO" id="GO:0140571">
    <property type="term" value="F:transmembrane ascorbate ferrireductase activity"/>
    <property type="evidence" value="ECO:0007669"/>
    <property type="project" value="UniProtKB-EC"/>
</dbReference>
<evidence type="ECO:0000256" key="5">
    <source>
        <dbReference type="ARBA" id="ARBA00022692"/>
    </source>
</evidence>
<dbReference type="Gene3D" id="1.20.120.1770">
    <property type="match status" value="1"/>
</dbReference>
<feature type="domain" description="Cytochrome b561" evidence="13">
    <location>
        <begin position="31"/>
        <end position="233"/>
    </location>
</feature>
<dbReference type="PANTHER" id="PTHR15422">
    <property type="entry name" value="OS05G0565100 PROTEIN"/>
    <property type="match status" value="1"/>
</dbReference>
<dbReference type="AlphaFoldDB" id="A0A6J2YL26"/>
<dbReference type="InterPro" id="IPR006593">
    <property type="entry name" value="Cyt_b561/ferric_Rdtase_TM"/>
</dbReference>
<evidence type="ECO:0000256" key="11">
    <source>
        <dbReference type="ARBA" id="ARBA00024225"/>
    </source>
</evidence>
<dbReference type="FunCoup" id="A0A6J2YL26">
    <property type="interactions" value="78"/>
</dbReference>
<protein>
    <recommendedName>
        <fullName evidence="11">ascorbate ferrireductase (transmembrane)</fullName>
        <ecNumber evidence="11">7.2.1.3</ecNumber>
    </recommendedName>
</protein>